<evidence type="ECO:0000313" key="2">
    <source>
        <dbReference type="EMBL" id="KAK3764680.1"/>
    </source>
</evidence>
<accession>A0AAE0Z8N7</accession>
<keyword evidence="3" id="KW-1185">Reference proteome</keyword>
<proteinExistence type="predicted"/>
<comment type="caution">
    <text evidence="2">The sequence shown here is derived from an EMBL/GenBank/DDBJ whole genome shotgun (WGS) entry which is preliminary data.</text>
</comment>
<dbReference type="AlphaFoldDB" id="A0AAE0Z8N7"/>
<evidence type="ECO:0000313" key="3">
    <source>
        <dbReference type="Proteomes" id="UP001283361"/>
    </source>
</evidence>
<evidence type="ECO:0000256" key="1">
    <source>
        <dbReference type="SAM" id="MobiDB-lite"/>
    </source>
</evidence>
<gene>
    <name evidence="2" type="ORF">RRG08_019882</name>
</gene>
<feature type="compositionally biased region" description="Basic and acidic residues" evidence="1">
    <location>
        <begin position="96"/>
        <end position="107"/>
    </location>
</feature>
<dbReference type="EMBL" id="JAWDGP010004413">
    <property type="protein sequence ID" value="KAK3764680.1"/>
    <property type="molecule type" value="Genomic_DNA"/>
</dbReference>
<feature type="region of interest" description="Disordered" evidence="1">
    <location>
        <begin position="89"/>
        <end position="111"/>
    </location>
</feature>
<protein>
    <submittedName>
        <fullName evidence="2">Uncharacterized protein</fullName>
    </submittedName>
</protein>
<dbReference type="Proteomes" id="UP001283361">
    <property type="component" value="Unassembled WGS sequence"/>
</dbReference>
<sequence length="170" mass="19113">MTAVMKSILSSFSCYISVVKDLLGKFESADGIRQFQEGWNCFSLHPALLEGTYSNAIVHPQFRIQLVQPFSRCTKRSEEIVAQSLAQVHENGTGGGKKEEEEGKEGPRTSLQMTGWRTSRVFLIDLVDIEEQIGARPPTQPSRRFPQPREETLKSTDLNIPGLMTDQRTN</sequence>
<feature type="region of interest" description="Disordered" evidence="1">
    <location>
        <begin position="132"/>
        <end position="170"/>
    </location>
</feature>
<reference evidence="2" key="1">
    <citation type="journal article" date="2023" name="G3 (Bethesda)">
        <title>A reference genome for the long-term kleptoplast-retaining sea slug Elysia crispata morphotype clarki.</title>
        <authorList>
            <person name="Eastman K.E."/>
            <person name="Pendleton A.L."/>
            <person name="Shaikh M.A."/>
            <person name="Suttiyut T."/>
            <person name="Ogas R."/>
            <person name="Tomko P."/>
            <person name="Gavelis G."/>
            <person name="Widhalm J.R."/>
            <person name="Wisecaver J.H."/>
        </authorList>
    </citation>
    <scope>NUCLEOTIDE SEQUENCE</scope>
    <source>
        <strain evidence="2">ECLA1</strain>
    </source>
</reference>
<organism evidence="2 3">
    <name type="scientific">Elysia crispata</name>
    <name type="common">lettuce slug</name>
    <dbReference type="NCBI Taxonomy" id="231223"/>
    <lineage>
        <taxon>Eukaryota</taxon>
        <taxon>Metazoa</taxon>
        <taxon>Spiralia</taxon>
        <taxon>Lophotrochozoa</taxon>
        <taxon>Mollusca</taxon>
        <taxon>Gastropoda</taxon>
        <taxon>Heterobranchia</taxon>
        <taxon>Euthyneura</taxon>
        <taxon>Panpulmonata</taxon>
        <taxon>Sacoglossa</taxon>
        <taxon>Placobranchoidea</taxon>
        <taxon>Plakobranchidae</taxon>
        <taxon>Elysia</taxon>
    </lineage>
</organism>
<name>A0AAE0Z8N7_9GAST</name>